<evidence type="ECO:0000256" key="3">
    <source>
        <dbReference type="ARBA" id="ARBA00007129"/>
    </source>
</evidence>
<feature type="domain" description="Tubby N-terminal" evidence="8">
    <location>
        <begin position="28"/>
        <end position="239"/>
    </location>
</feature>
<dbReference type="Ensembl" id="ENSSSCT00000003495.5">
    <property type="protein sequence ID" value="ENSSSCP00000003412.4"/>
    <property type="gene ID" value="ENSSSCG00000003149.5"/>
</dbReference>
<keyword evidence="4" id="KW-0963">Cytoplasm</keyword>
<sequence length="511" mass="56768">MSQENSTWKRKALGDELAALRLQKLEQQQWWLFEKKQRRKRLEPVMVQANPDAALRPRRPWRREERHLGRRGPGNPFLRENVPEAHLHPGAHSVLGTVSCGGDGSGECGPLSSSTEADVSDMELEEVSMEDVPALPPPYEELPGTRRRGWPARQHPGGSAENESKSQDVGDGYEVPNLRPNSGMDGDGDHGDLASDKGEDLEEKKEESESTGRNSCCVADKEVSEAPEGMGGEGSGAAGSSPGLPPSAPGPRLGEDMAAYVMRPALFGRMVQCLISRDRRGVDKGFFPFYYLYLEAADGQKHFLLSGRKRKRSKTPNYLISLDRTDLSRDGDNFVGKVRSNALGTKFTIFDNGVNPERKNFVTETARIREELGAVCYETNFLGLRGPRKMTLIIPGIDAQNRRIGVQPQNEQESLLSRLQRGATQGLVLMQNKAPLWSDESGVYVLNFHGRVTRASVKNFQIVHRDDPDYLVLQFGRIAPDMFTMDFRFPLCPLQAFAICLSSLDWKLACG</sequence>
<evidence type="ECO:0000313" key="11">
    <source>
        <dbReference type="VGNC" id="VGNC:94590"/>
    </source>
</evidence>
<dbReference type="InterPro" id="IPR005398">
    <property type="entry name" value="Tubby_N"/>
</dbReference>
<dbReference type="PRINTS" id="PR01573">
    <property type="entry name" value="SUPERTUBBY"/>
</dbReference>
<protein>
    <submittedName>
        <fullName evidence="9">TUB like protein 2</fullName>
    </submittedName>
</protein>
<dbReference type="Pfam" id="PF16322">
    <property type="entry name" value="Tub_N"/>
    <property type="match status" value="1"/>
</dbReference>
<dbReference type="SUPFAM" id="SSF54518">
    <property type="entry name" value="Tubby C-terminal domain-like"/>
    <property type="match status" value="1"/>
</dbReference>
<dbReference type="HOGENOM" id="CLU_028236_1_0_1"/>
<name>F1RIP7_PIG</name>
<feature type="region of interest" description="Disordered" evidence="6">
    <location>
        <begin position="49"/>
        <end position="77"/>
    </location>
</feature>
<evidence type="ECO:0000256" key="5">
    <source>
        <dbReference type="ARBA" id="ARBA00022525"/>
    </source>
</evidence>
<evidence type="ECO:0000256" key="6">
    <source>
        <dbReference type="SAM" id="MobiDB-lite"/>
    </source>
</evidence>
<dbReference type="ExpressionAtlas" id="F1RIP7">
    <property type="expression patterns" value="baseline"/>
</dbReference>
<dbReference type="PANTHER" id="PTHR16517:SF24">
    <property type="entry name" value="TUBBY-RELATED PROTEIN 2"/>
    <property type="match status" value="1"/>
</dbReference>
<keyword evidence="5" id="KW-0964">Secreted</keyword>
<reference evidence="9" key="4">
    <citation type="submission" date="2025-09" db="UniProtKB">
        <authorList>
            <consortium name="Ensembl"/>
        </authorList>
    </citation>
    <scope>IDENTIFICATION</scope>
</reference>
<comment type="subcellular location">
    <subcellularLocation>
        <location evidence="1">Cytoplasm</location>
    </subcellularLocation>
    <subcellularLocation>
        <location evidence="2">Secreted</location>
    </subcellularLocation>
</comment>
<dbReference type="GO" id="GO:0005737">
    <property type="term" value="C:cytoplasm"/>
    <property type="evidence" value="ECO:0007669"/>
    <property type="project" value="UniProtKB-SubCell"/>
</dbReference>
<organism evidence="9 10">
    <name type="scientific">Sus scrofa</name>
    <name type="common">Pig</name>
    <dbReference type="NCBI Taxonomy" id="9823"/>
    <lineage>
        <taxon>Eukaryota</taxon>
        <taxon>Metazoa</taxon>
        <taxon>Chordata</taxon>
        <taxon>Craniata</taxon>
        <taxon>Vertebrata</taxon>
        <taxon>Euteleostomi</taxon>
        <taxon>Mammalia</taxon>
        <taxon>Eutheria</taxon>
        <taxon>Laurasiatheria</taxon>
        <taxon>Artiodactyla</taxon>
        <taxon>Suina</taxon>
        <taxon>Suidae</taxon>
        <taxon>Sus</taxon>
    </lineage>
</organism>
<dbReference type="eggNOG" id="KOG2502">
    <property type="taxonomic scope" value="Eukaryota"/>
</dbReference>
<dbReference type="FunCoup" id="F1RIP7">
    <property type="interactions" value="120"/>
</dbReference>
<gene>
    <name evidence="9 11" type="primary">TULP2</name>
</gene>
<dbReference type="PANTHER" id="PTHR16517">
    <property type="entry name" value="TUBBY-RELATED"/>
    <property type="match status" value="1"/>
</dbReference>
<dbReference type="Pfam" id="PF01167">
    <property type="entry name" value="Tub"/>
    <property type="match status" value="1"/>
</dbReference>
<dbReference type="InterPro" id="IPR025659">
    <property type="entry name" value="Tubby-like_C"/>
</dbReference>
<dbReference type="Proteomes" id="UP000008227">
    <property type="component" value="Chromosome 6"/>
</dbReference>
<dbReference type="AlphaFoldDB" id="F1RIP7"/>
<dbReference type="GO" id="GO:0005929">
    <property type="term" value="C:cilium"/>
    <property type="evidence" value="ECO:0000318"/>
    <property type="project" value="GO_Central"/>
</dbReference>
<dbReference type="GO" id="GO:0044877">
    <property type="term" value="F:protein-containing complex binding"/>
    <property type="evidence" value="ECO:0007669"/>
    <property type="project" value="Ensembl"/>
</dbReference>
<dbReference type="GeneTree" id="ENSGT00940000161908"/>
<feature type="compositionally biased region" description="Basic and acidic residues" evidence="6">
    <location>
        <begin position="187"/>
        <end position="210"/>
    </location>
</feature>
<proteinExistence type="inferred from homology"/>
<dbReference type="PROSITE" id="PS01200">
    <property type="entry name" value="TUB_1"/>
    <property type="match status" value="1"/>
</dbReference>
<evidence type="ECO:0000256" key="1">
    <source>
        <dbReference type="ARBA" id="ARBA00004496"/>
    </source>
</evidence>
<dbReference type="Gene3D" id="3.20.90.10">
    <property type="entry name" value="Tubby Protein, Chain A"/>
    <property type="match status" value="1"/>
</dbReference>
<feature type="compositionally biased region" description="Acidic residues" evidence="6">
    <location>
        <begin position="118"/>
        <end position="129"/>
    </location>
</feature>
<evidence type="ECO:0000259" key="7">
    <source>
        <dbReference type="Pfam" id="PF01167"/>
    </source>
</evidence>
<comment type="similarity">
    <text evidence="3">Belongs to the TUB family.</text>
</comment>
<reference evidence="9" key="3">
    <citation type="submission" date="2025-08" db="UniProtKB">
        <authorList>
            <consortium name="Ensembl"/>
        </authorList>
    </citation>
    <scope>IDENTIFICATION</scope>
</reference>
<reference evidence="9" key="2">
    <citation type="journal article" date="2020" name="Gigascience">
        <title>An improved pig reference genome sequence to enable pig genetics and genomics research.</title>
        <authorList>
            <person name="Warr A."/>
            <person name="Affara N."/>
            <person name="Aken B."/>
            <person name="Beiki H."/>
            <person name="Bickhart D.M."/>
            <person name="Billis K."/>
            <person name="Chow W."/>
            <person name="Eory L."/>
            <person name="Finlayson H.A."/>
            <person name="Flicek P."/>
            <person name="Giron C.G."/>
            <person name="Griffin D.K."/>
            <person name="Hall R."/>
            <person name="Hannum G."/>
            <person name="Hourlier T."/>
            <person name="Howe K."/>
            <person name="Hume D.A."/>
            <person name="Izuogu O."/>
            <person name="Kim K."/>
            <person name="Koren S."/>
            <person name="Liu H."/>
            <person name="Manchanda N."/>
            <person name="Martin F.J."/>
            <person name="Nonneman D.J."/>
            <person name="O'Connor R.E."/>
            <person name="Phillippy A.M."/>
            <person name="Rohrer G.A."/>
            <person name="Rosen B.D."/>
            <person name="Rund L.A."/>
            <person name="Sargent C.A."/>
            <person name="Schook L.B."/>
            <person name="Schroeder S.G."/>
            <person name="Schwartz A.S."/>
            <person name="Skinner B.M."/>
            <person name="Talbot R."/>
            <person name="Tseng E."/>
            <person name="Tuggle C.K."/>
            <person name="Watson M."/>
            <person name="Smith T.P.L."/>
            <person name="Archibald A.L."/>
        </authorList>
    </citation>
    <scope>NUCLEOTIDE SEQUENCE [LARGE SCALE GENOMIC DNA]</scope>
    <source>
        <strain evidence="9">Duroc</strain>
    </source>
</reference>
<evidence type="ECO:0000259" key="8">
    <source>
        <dbReference type="Pfam" id="PF16322"/>
    </source>
</evidence>
<evidence type="ECO:0000256" key="4">
    <source>
        <dbReference type="ARBA" id="ARBA00022490"/>
    </source>
</evidence>
<dbReference type="Bgee" id="ENSSSCG00000003149">
    <property type="expression patterns" value="Expressed in testis and 12 other cell types or tissues"/>
</dbReference>
<feature type="domain" description="Tubby C-terminal" evidence="7">
    <location>
        <begin position="263"/>
        <end position="505"/>
    </location>
</feature>
<dbReference type="InterPro" id="IPR018066">
    <property type="entry name" value="Tubby_C_CS"/>
</dbReference>
<dbReference type="GO" id="GO:0061512">
    <property type="term" value="P:protein localization to cilium"/>
    <property type="evidence" value="ECO:0000318"/>
    <property type="project" value="GO_Central"/>
</dbReference>
<feature type="region of interest" description="Disordered" evidence="6">
    <location>
        <begin position="103"/>
        <end position="251"/>
    </location>
</feature>
<accession>F1RIP7</accession>
<dbReference type="GO" id="GO:0005576">
    <property type="term" value="C:extracellular region"/>
    <property type="evidence" value="ECO:0007669"/>
    <property type="project" value="UniProtKB-SubCell"/>
</dbReference>
<evidence type="ECO:0000313" key="9">
    <source>
        <dbReference type="Ensembl" id="ENSSSCP00000003412.4"/>
    </source>
</evidence>
<dbReference type="VGNC" id="VGNC:94590">
    <property type="gene designation" value="TULP2"/>
</dbReference>
<dbReference type="InterPro" id="IPR000007">
    <property type="entry name" value="Tubby_C"/>
</dbReference>
<evidence type="ECO:0000313" key="10">
    <source>
        <dbReference type="Proteomes" id="UP000008227"/>
    </source>
</evidence>
<keyword evidence="10" id="KW-1185">Reference proteome</keyword>
<reference evidence="10" key="1">
    <citation type="submission" date="2009-11" db="EMBL/GenBank/DDBJ databases">
        <authorList>
            <consortium name="Porcine genome sequencing project"/>
        </authorList>
    </citation>
    <scope>NUCLEOTIDE SEQUENCE [LARGE SCALE GENOMIC DNA]</scope>
    <source>
        <strain evidence="10">Duroc</strain>
    </source>
</reference>
<dbReference type="FunFam" id="3.20.90.10:FF:000001">
    <property type="entry name" value="Tubby-like protein"/>
    <property type="match status" value="1"/>
</dbReference>
<dbReference type="PaxDb" id="9823-ENSSSCP00000003412"/>
<evidence type="ECO:0000256" key="2">
    <source>
        <dbReference type="ARBA" id="ARBA00004613"/>
    </source>
</evidence>